<accession>A0A0G4ET66</accession>
<dbReference type="InParanoid" id="A0A0G4ET66"/>
<dbReference type="Pfam" id="PF04438">
    <property type="entry name" value="zf-HIT"/>
    <property type="match status" value="1"/>
</dbReference>
<protein>
    <recommendedName>
        <fullName evidence="6">HIT-type domain-containing protein</fullName>
    </recommendedName>
</protein>
<dbReference type="AlphaFoldDB" id="A0A0G4ET66"/>
<evidence type="ECO:0000256" key="4">
    <source>
        <dbReference type="PROSITE-ProRule" id="PRU00453"/>
    </source>
</evidence>
<proteinExistence type="predicted"/>
<keyword evidence="2 4" id="KW-0863">Zinc-finger</keyword>
<dbReference type="Gene3D" id="3.30.60.190">
    <property type="match status" value="1"/>
</dbReference>
<dbReference type="VEuPathDB" id="CryptoDB:Vbra_20832"/>
<keyword evidence="1" id="KW-0479">Metal-binding</keyword>
<evidence type="ECO:0000313" key="7">
    <source>
        <dbReference type="EMBL" id="CEM01628.1"/>
    </source>
</evidence>
<keyword evidence="8" id="KW-1185">Reference proteome</keyword>
<dbReference type="InterPro" id="IPR051639">
    <property type="entry name" value="BCD1"/>
</dbReference>
<dbReference type="PANTHER" id="PTHR13483:SF3">
    <property type="entry name" value="BOX C_D SNORNA PROTEIN 1"/>
    <property type="match status" value="1"/>
</dbReference>
<evidence type="ECO:0000256" key="2">
    <source>
        <dbReference type="ARBA" id="ARBA00022771"/>
    </source>
</evidence>
<feature type="compositionally biased region" description="Basic and acidic residues" evidence="5">
    <location>
        <begin position="155"/>
        <end position="169"/>
    </location>
</feature>
<feature type="region of interest" description="Disordered" evidence="5">
    <location>
        <begin position="82"/>
        <end position="169"/>
    </location>
</feature>
<evidence type="ECO:0000313" key="8">
    <source>
        <dbReference type="Proteomes" id="UP000041254"/>
    </source>
</evidence>
<feature type="domain" description="HIT-type" evidence="6">
    <location>
        <begin position="12"/>
        <end position="45"/>
    </location>
</feature>
<dbReference type="CDD" id="cd23023">
    <property type="entry name" value="zf-HIT_BCD1"/>
    <property type="match status" value="1"/>
</dbReference>
<dbReference type="GO" id="GO:0070761">
    <property type="term" value="C:pre-snoRNP complex"/>
    <property type="evidence" value="ECO:0007669"/>
    <property type="project" value="TreeGrafter"/>
</dbReference>
<evidence type="ECO:0000259" key="6">
    <source>
        <dbReference type="PROSITE" id="PS51083"/>
    </source>
</evidence>
<dbReference type="GO" id="GO:0000492">
    <property type="term" value="P:box C/D snoRNP assembly"/>
    <property type="evidence" value="ECO:0007669"/>
    <property type="project" value="TreeGrafter"/>
</dbReference>
<evidence type="ECO:0000256" key="5">
    <source>
        <dbReference type="SAM" id="MobiDB-lite"/>
    </source>
</evidence>
<gene>
    <name evidence="7" type="ORF">Vbra_20832</name>
</gene>
<dbReference type="GO" id="GO:0005634">
    <property type="term" value="C:nucleus"/>
    <property type="evidence" value="ECO:0007669"/>
    <property type="project" value="TreeGrafter"/>
</dbReference>
<dbReference type="Proteomes" id="UP000041254">
    <property type="component" value="Unassembled WGS sequence"/>
</dbReference>
<organism evidence="7 8">
    <name type="scientific">Vitrella brassicaformis (strain CCMP3155)</name>
    <dbReference type="NCBI Taxonomy" id="1169540"/>
    <lineage>
        <taxon>Eukaryota</taxon>
        <taxon>Sar</taxon>
        <taxon>Alveolata</taxon>
        <taxon>Colpodellida</taxon>
        <taxon>Vitrellaceae</taxon>
        <taxon>Vitrella</taxon>
    </lineage>
</organism>
<dbReference type="STRING" id="1169540.A0A0G4ET66"/>
<evidence type="ECO:0000256" key="3">
    <source>
        <dbReference type="ARBA" id="ARBA00022833"/>
    </source>
</evidence>
<dbReference type="GO" id="GO:0048254">
    <property type="term" value="P:snoRNA localization"/>
    <property type="evidence" value="ECO:0007669"/>
    <property type="project" value="TreeGrafter"/>
</dbReference>
<dbReference type="PANTHER" id="PTHR13483">
    <property type="entry name" value="BOX C_D SNORNA PROTEIN 1-RELATED"/>
    <property type="match status" value="1"/>
</dbReference>
<dbReference type="InterPro" id="IPR007529">
    <property type="entry name" value="Znf_HIT"/>
</dbReference>
<reference evidence="7 8" key="1">
    <citation type="submission" date="2014-11" db="EMBL/GenBank/DDBJ databases">
        <authorList>
            <person name="Zhu J."/>
            <person name="Qi W."/>
            <person name="Song R."/>
        </authorList>
    </citation>
    <scope>NUCLEOTIDE SEQUENCE [LARGE SCALE GENOMIC DNA]</scope>
</reference>
<dbReference type="SUPFAM" id="SSF144232">
    <property type="entry name" value="HIT/MYND zinc finger-like"/>
    <property type="match status" value="1"/>
</dbReference>
<dbReference type="GO" id="GO:0008270">
    <property type="term" value="F:zinc ion binding"/>
    <property type="evidence" value="ECO:0007669"/>
    <property type="project" value="UniProtKB-UniRule"/>
</dbReference>
<dbReference type="GO" id="GO:0000463">
    <property type="term" value="P:maturation of LSU-rRNA from tricistronic rRNA transcript (SSU-rRNA, 5.8S rRNA, LSU-rRNA)"/>
    <property type="evidence" value="ECO:0007669"/>
    <property type="project" value="TreeGrafter"/>
</dbReference>
<evidence type="ECO:0000256" key="1">
    <source>
        <dbReference type="ARBA" id="ARBA00022723"/>
    </source>
</evidence>
<dbReference type="OrthoDB" id="272357at2759"/>
<sequence length="169" mass="19075">MNAPQQPSPPECFICKKAARYRCPACQTRTCSLECVKQHKERTGCTGQRERVQHVAASSFTDTDLHRDFVFLEEALRAVEAARRARERRSPQLQPQRARAHGNASQRQVRRKGHRSLTRRGGGRPNFSDPRRAPRQSGVAEEKGRRAESVSGKQADGKNEPRSEMADVD</sequence>
<feature type="compositionally biased region" description="Basic residues" evidence="5">
    <location>
        <begin position="108"/>
        <end position="122"/>
    </location>
</feature>
<name>A0A0G4ET66_VITBC</name>
<keyword evidence="3" id="KW-0862">Zinc</keyword>
<dbReference type="PROSITE" id="PS51083">
    <property type="entry name" value="ZF_HIT"/>
    <property type="match status" value="1"/>
</dbReference>
<dbReference type="EMBL" id="CDMY01000306">
    <property type="protein sequence ID" value="CEM01628.1"/>
    <property type="molecule type" value="Genomic_DNA"/>
</dbReference>